<dbReference type="EMBL" id="BMHV01000002">
    <property type="protein sequence ID" value="GGF52697.1"/>
    <property type="molecule type" value="Genomic_DNA"/>
</dbReference>
<gene>
    <name evidence="3" type="ORF">GCM10011332_02410</name>
</gene>
<dbReference type="InterPro" id="IPR029069">
    <property type="entry name" value="HotDog_dom_sf"/>
</dbReference>
<keyword evidence="4" id="KW-1185">Reference proteome</keyword>
<accession>A0A917BPE1</accession>
<dbReference type="PANTHER" id="PTHR31793:SF27">
    <property type="entry name" value="NOVEL THIOESTERASE SUPERFAMILY DOMAIN AND SAPOSIN A-TYPE DOMAIN CONTAINING PROTEIN (0610012H03RIK)"/>
    <property type="match status" value="1"/>
</dbReference>
<sequence length="142" mass="16000">MNELVLRKMESYSYWTDEVIRFADLDRVGHVNNTAFATYSESGRVDFLETVYPGSTGGHGIGWVIAKITIHYLAAAYYPGKVKIGTLVRKIGNSSVVIEQGLFCNDKCFSTIENVMVWADTQNEKSVPLPDDLRENLQAYLR</sequence>
<dbReference type="RefSeq" id="WP_188660328.1">
    <property type="nucleotide sequence ID" value="NZ_BMHV01000002.1"/>
</dbReference>
<comment type="similarity">
    <text evidence="1">Belongs to the 4-hydroxybenzoyl-CoA thioesterase family.</text>
</comment>
<dbReference type="AlphaFoldDB" id="A0A917BPE1"/>
<evidence type="ECO:0000256" key="1">
    <source>
        <dbReference type="ARBA" id="ARBA00005953"/>
    </source>
</evidence>
<dbReference type="GO" id="GO:0047617">
    <property type="term" value="F:fatty acyl-CoA hydrolase activity"/>
    <property type="evidence" value="ECO:0007669"/>
    <property type="project" value="TreeGrafter"/>
</dbReference>
<comment type="caution">
    <text evidence="3">The sequence shown here is derived from an EMBL/GenBank/DDBJ whole genome shotgun (WGS) entry which is preliminary data.</text>
</comment>
<dbReference type="PANTHER" id="PTHR31793">
    <property type="entry name" value="4-HYDROXYBENZOYL-COA THIOESTERASE FAMILY MEMBER"/>
    <property type="match status" value="1"/>
</dbReference>
<protein>
    <submittedName>
        <fullName evidence="3">Thioesterase</fullName>
    </submittedName>
</protein>
<evidence type="ECO:0000313" key="4">
    <source>
        <dbReference type="Proteomes" id="UP000632498"/>
    </source>
</evidence>
<organism evidence="3 4">
    <name type="scientific">Terasakiella brassicae</name>
    <dbReference type="NCBI Taxonomy" id="1634917"/>
    <lineage>
        <taxon>Bacteria</taxon>
        <taxon>Pseudomonadati</taxon>
        <taxon>Pseudomonadota</taxon>
        <taxon>Alphaproteobacteria</taxon>
        <taxon>Rhodospirillales</taxon>
        <taxon>Terasakiellaceae</taxon>
        <taxon>Terasakiella</taxon>
    </lineage>
</organism>
<keyword evidence="2" id="KW-0378">Hydrolase</keyword>
<dbReference type="CDD" id="cd00586">
    <property type="entry name" value="4HBT"/>
    <property type="match status" value="1"/>
</dbReference>
<reference evidence="3" key="2">
    <citation type="submission" date="2020-09" db="EMBL/GenBank/DDBJ databases">
        <authorList>
            <person name="Sun Q."/>
            <person name="Zhou Y."/>
        </authorList>
    </citation>
    <scope>NUCLEOTIDE SEQUENCE</scope>
    <source>
        <strain evidence="3">CGMCC 1.15254</strain>
    </source>
</reference>
<proteinExistence type="inferred from homology"/>
<dbReference type="Gene3D" id="3.10.129.10">
    <property type="entry name" value="Hotdog Thioesterase"/>
    <property type="match status" value="1"/>
</dbReference>
<evidence type="ECO:0000256" key="2">
    <source>
        <dbReference type="ARBA" id="ARBA00022801"/>
    </source>
</evidence>
<dbReference type="Pfam" id="PF13279">
    <property type="entry name" value="4HBT_2"/>
    <property type="match status" value="1"/>
</dbReference>
<dbReference type="InterPro" id="IPR050563">
    <property type="entry name" value="4-hydroxybenzoyl-CoA_TE"/>
</dbReference>
<evidence type="ECO:0000313" key="3">
    <source>
        <dbReference type="EMBL" id="GGF52697.1"/>
    </source>
</evidence>
<dbReference type="SUPFAM" id="SSF54637">
    <property type="entry name" value="Thioesterase/thiol ester dehydrase-isomerase"/>
    <property type="match status" value="1"/>
</dbReference>
<reference evidence="3" key="1">
    <citation type="journal article" date="2014" name="Int. J. Syst. Evol. Microbiol.">
        <title>Complete genome sequence of Corynebacterium casei LMG S-19264T (=DSM 44701T), isolated from a smear-ripened cheese.</title>
        <authorList>
            <consortium name="US DOE Joint Genome Institute (JGI-PGF)"/>
            <person name="Walter F."/>
            <person name="Albersmeier A."/>
            <person name="Kalinowski J."/>
            <person name="Ruckert C."/>
        </authorList>
    </citation>
    <scope>NUCLEOTIDE SEQUENCE</scope>
    <source>
        <strain evidence="3">CGMCC 1.15254</strain>
    </source>
</reference>
<name>A0A917BPE1_9PROT</name>
<dbReference type="Proteomes" id="UP000632498">
    <property type="component" value="Unassembled WGS sequence"/>
</dbReference>